<feature type="signal peptide" evidence="1">
    <location>
        <begin position="1"/>
        <end position="25"/>
    </location>
</feature>
<sequence length="432" mass="47026">MSMAVTMKSIFVLAVTLLTIGSTRAALTQFEKQRLYDRIYQTSLRGPRFPGTDQQNSMLDSVAANMDVAGLTTSTLNYTIYRWDPRWWSLEATLCNGTRLGFNTTGYYPYSGNSGARGVTGKVHDAGSYAVDPHTETANFSSLDLDGLSPGTIAFFDNPTVTKNYSLPGYGLFGTSRNIPRKDIPELGNLTNPHWISAKSLNFTQLNQMNVAAVILSWVNTSDENAALQWLPNNAPPGNGTYTCPTLYVGNSTGETIRSLVAANEVETMTVVLDAPSIHSPSYTLISHLEGKKKAKDTILLYTHSDGPSIIEENGGGKLNETAWMGQRPDLMANAQASINIEHLGAIEWKDVQTPEGPKYTATGRLEPMWTFANSSHASDNMRHIYLESFDGSPDSLRMALLNPLVVDGKLSQWYGVGGSSVLGYSDIPTVG</sequence>
<dbReference type="AlphaFoldDB" id="A0A9P4IFB7"/>
<keyword evidence="3" id="KW-1185">Reference proteome</keyword>
<evidence type="ECO:0000313" key="3">
    <source>
        <dbReference type="Proteomes" id="UP000799772"/>
    </source>
</evidence>
<name>A0A9P4IFB7_9PEZI</name>
<dbReference type="Proteomes" id="UP000799772">
    <property type="component" value="Unassembled WGS sequence"/>
</dbReference>
<protein>
    <submittedName>
        <fullName evidence="2">Uncharacterized protein</fullName>
    </submittedName>
</protein>
<dbReference type="Gene3D" id="3.40.630.10">
    <property type="entry name" value="Zn peptidases"/>
    <property type="match status" value="1"/>
</dbReference>
<organism evidence="2 3">
    <name type="scientific">Rhizodiscina lignyota</name>
    <dbReference type="NCBI Taxonomy" id="1504668"/>
    <lineage>
        <taxon>Eukaryota</taxon>
        <taxon>Fungi</taxon>
        <taxon>Dikarya</taxon>
        <taxon>Ascomycota</taxon>
        <taxon>Pezizomycotina</taxon>
        <taxon>Dothideomycetes</taxon>
        <taxon>Pleosporomycetidae</taxon>
        <taxon>Aulographales</taxon>
        <taxon>Rhizodiscinaceae</taxon>
        <taxon>Rhizodiscina</taxon>
    </lineage>
</organism>
<dbReference type="Gene3D" id="3.50.30.30">
    <property type="match status" value="1"/>
</dbReference>
<feature type="chain" id="PRO_5040275707" evidence="1">
    <location>
        <begin position="26"/>
        <end position="432"/>
    </location>
</feature>
<evidence type="ECO:0000256" key="1">
    <source>
        <dbReference type="SAM" id="SignalP"/>
    </source>
</evidence>
<proteinExistence type="predicted"/>
<comment type="caution">
    <text evidence="2">The sequence shown here is derived from an EMBL/GenBank/DDBJ whole genome shotgun (WGS) entry which is preliminary data.</text>
</comment>
<gene>
    <name evidence="2" type="ORF">NA57DRAFT_57449</name>
</gene>
<keyword evidence="1" id="KW-0732">Signal</keyword>
<accession>A0A9P4IFB7</accession>
<reference evidence="2" key="1">
    <citation type="journal article" date="2020" name="Stud. Mycol.">
        <title>101 Dothideomycetes genomes: a test case for predicting lifestyles and emergence of pathogens.</title>
        <authorList>
            <person name="Haridas S."/>
            <person name="Albert R."/>
            <person name="Binder M."/>
            <person name="Bloem J."/>
            <person name="Labutti K."/>
            <person name="Salamov A."/>
            <person name="Andreopoulos B."/>
            <person name="Baker S."/>
            <person name="Barry K."/>
            <person name="Bills G."/>
            <person name="Bluhm B."/>
            <person name="Cannon C."/>
            <person name="Castanera R."/>
            <person name="Culley D."/>
            <person name="Daum C."/>
            <person name="Ezra D."/>
            <person name="Gonzalez J."/>
            <person name="Henrissat B."/>
            <person name="Kuo A."/>
            <person name="Liang C."/>
            <person name="Lipzen A."/>
            <person name="Lutzoni F."/>
            <person name="Magnuson J."/>
            <person name="Mondo S."/>
            <person name="Nolan M."/>
            <person name="Ohm R."/>
            <person name="Pangilinan J."/>
            <person name="Park H.-J."/>
            <person name="Ramirez L."/>
            <person name="Alfaro M."/>
            <person name="Sun H."/>
            <person name="Tritt A."/>
            <person name="Yoshinaga Y."/>
            <person name="Zwiers L.-H."/>
            <person name="Turgeon B."/>
            <person name="Goodwin S."/>
            <person name="Spatafora J."/>
            <person name="Crous P."/>
            <person name="Grigoriev I."/>
        </authorList>
    </citation>
    <scope>NUCLEOTIDE SEQUENCE</scope>
    <source>
        <strain evidence="2">CBS 133067</strain>
    </source>
</reference>
<dbReference type="EMBL" id="ML978127">
    <property type="protein sequence ID" value="KAF2098288.1"/>
    <property type="molecule type" value="Genomic_DNA"/>
</dbReference>
<evidence type="ECO:0000313" key="2">
    <source>
        <dbReference type="EMBL" id="KAF2098288.1"/>
    </source>
</evidence>
<dbReference type="OrthoDB" id="5137986at2759"/>